<comment type="caution">
    <text evidence="2">The sequence shown here is derived from an EMBL/GenBank/DDBJ whole genome shotgun (WGS) entry which is preliminary data.</text>
</comment>
<reference evidence="2" key="1">
    <citation type="journal article" date="2020" name="bioRxiv">
        <title>Chromosome-level reference genome of the European wasp spider Argiope bruennichi: a resource for studies on range expansion and evolutionary adaptation.</title>
        <authorList>
            <person name="Sheffer M.M."/>
            <person name="Hoppe A."/>
            <person name="Krehenwinkel H."/>
            <person name="Uhl G."/>
            <person name="Kuss A.W."/>
            <person name="Jensen L."/>
            <person name="Jensen C."/>
            <person name="Gillespie R.G."/>
            <person name="Hoff K.J."/>
            <person name="Prost S."/>
        </authorList>
    </citation>
    <scope>NUCLEOTIDE SEQUENCE</scope>
</reference>
<keyword evidence="3" id="KW-1185">Reference proteome</keyword>
<proteinExistence type="predicted"/>
<accession>A0A8T0FD76</accession>
<evidence type="ECO:0000313" key="3">
    <source>
        <dbReference type="Proteomes" id="UP000807504"/>
    </source>
</evidence>
<dbReference type="Proteomes" id="UP000807504">
    <property type="component" value="Unassembled WGS sequence"/>
</dbReference>
<feature type="compositionally biased region" description="Basic and acidic residues" evidence="1">
    <location>
        <begin position="61"/>
        <end position="70"/>
    </location>
</feature>
<sequence length="100" mass="11546">MEQLRFVAEKLSEAVTSSGLKIPDLRKLILNSKKYDEEMVRGMVDNGTNQARSRDTSQTGEVERQEKREEAERKHALELKKLEIVAKTSYFVGLYLFILI</sequence>
<feature type="region of interest" description="Disordered" evidence="1">
    <location>
        <begin position="41"/>
        <end position="70"/>
    </location>
</feature>
<organism evidence="2 3">
    <name type="scientific">Argiope bruennichi</name>
    <name type="common">Wasp spider</name>
    <name type="synonym">Aranea bruennichi</name>
    <dbReference type="NCBI Taxonomy" id="94029"/>
    <lineage>
        <taxon>Eukaryota</taxon>
        <taxon>Metazoa</taxon>
        <taxon>Ecdysozoa</taxon>
        <taxon>Arthropoda</taxon>
        <taxon>Chelicerata</taxon>
        <taxon>Arachnida</taxon>
        <taxon>Araneae</taxon>
        <taxon>Araneomorphae</taxon>
        <taxon>Entelegynae</taxon>
        <taxon>Araneoidea</taxon>
        <taxon>Araneidae</taxon>
        <taxon>Argiope</taxon>
    </lineage>
</organism>
<protein>
    <submittedName>
        <fullName evidence="2">Uncharacterized protein</fullName>
    </submittedName>
</protein>
<name>A0A8T0FD76_ARGBR</name>
<evidence type="ECO:0000256" key="1">
    <source>
        <dbReference type="SAM" id="MobiDB-lite"/>
    </source>
</evidence>
<dbReference type="AlphaFoldDB" id="A0A8T0FD76"/>
<dbReference type="EMBL" id="JABXBU010000015">
    <property type="protein sequence ID" value="KAF8787260.1"/>
    <property type="molecule type" value="Genomic_DNA"/>
</dbReference>
<evidence type="ECO:0000313" key="2">
    <source>
        <dbReference type="EMBL" id="KAF8787260.1"/>
    </source>
</evidence>
<reference evidence="2" key="2">
    <citation type="submission" date="2020-06" db="EMBL/GenBank/DDBJ databases">
        <authorList>
            <person name="Sheffer M."/>
        </authorList>
    </citation>
    <scope>NUCLEOTIDE SEQUENCE</scope>
</reference>
<gene>
    <name evidence="2" type="ORF">HNY73_008877</name>
</gene>
<feature type="compositionally biased region" description="Polar residues" evidence="1">
    <location>
        <begin position="46"/>
        <end position="60"/>
    </location>
</feature>